<comment type="caution">
    <text evidence="9">The sequence shown here is derived from an EMBL/GenBank/DDBJ whole genome shotgun (WGS) entry which is preliminary data.</text>
</comment>
<gene>
    <name evidence="9" type="ORF">LIER_33617</name>
</gene>
<dbReference type="PROSITE" id="PS51370">
    <property type="entry name" value="R"/>
    <property type="match status" value="1"/>
</dbReference>
<dbReference type="InterPro" id="IPR005333">
    <property type="entry name" value="Transcription_factor_TCP"/>
</dbReference>
<keyword evidence="3" id="KW-0805">Transcription regulation</keyword>
<evidence type="ECO:0000256" key="1">
    <source>
        <dbReference type="ARBA" id="ARBA00004123"/>
    </source>
</evidence>
<reference evidence="9 10" key="1">
    <citation type="submission" date="2024-01" db="EMBL/GenBank/DDBJ databases">
        <title>The complete chloroplast genome sequence of Lithospermum erythrorhizon: insights into the phylogenetic relationship among Boraginaceae species and the maternal lineages of purple gromwells.</title>
        <authorList>
            <person name="Okada T."/>
            <person name="Watanabe K."/>
        </authorList>
    </citation>
    <scope>NUCLEOTIDE SEQUENCE [LARGE SCALE GENOMIC DNA]</scope>
</reference>
<evidence type="ECO:0000313" key="9">
    <source>
        <dbReference type="EMBL" id="GAA0186329.1"/>
    </source>
</evidence>
<dbReference type="Pfam" id="PF03634">
    <property type="entry name" value="TCP"/>
    <property type="match status" value="1"/>
</dbReference>
<proteinExistence type="predicted"/>
<dbReference type="GO" id="GO:0003700">
    <property type="term" value="F:DNA-binding transcription factor activity"/>
    <property type="evidence" value="ECO:0007669"/>
    <property type="project" value="InterPro"/>
</dbReference>
<dbReference type="PROSITE" id="PS51369">
    <property type="entry name" value="TCP"/>
    <property type="match status" value="1"/>
</dbReference>
<dbReference type="PANTHER" id="PTHR31072">
    <property type="entry name" value="TRANSCRIPTION FACTOR TCP4-RELATED"/>
    <property type="match status" value="1"/>
</dbReference>
<dbReference type="EMBL" id="BAABME010013588">
    <property type="protein sequence ID" value="GAA0186329.1"/>
    <property type="molecule type" value="Genomic_DNA"/>
</dbReference>
<evidence type="ECO:0000313" key="10">
    <source>
        <dbReference type="Proteomes" id="UP001454036"/>
    </source>
</evidence>
<evidence type="ECO:0000256" key="2">
    <source>
        <dbReference type="ARBA" id="ARBA00022473"/>
    </source>
</evidence>
<keyword evidence="6" id="KW-0539">Nucleus</keyword>
<dbReference type="Proteomes" id="UP001454036">
    <property type="component" value="Unassembled WGS sequence"/>
</dbReference>
<feature type="domain" description="TCP" evidence="7">
    <location>
        <begin position="114"/>
        <end position="172"/>
    </location>
</feature>
<name>A0AAV3RZG1_LITER</name>
<dbReference type="GO" id="GO:0005634">
    <property type="term" value="C:nucleus"/>
    <property type="evidence" value="ECO:0007669"/>
    <property type="project" value="UniProtKB-SubCell"/>
</dbReference>
<evidence type="ECO:0000256" key="4">
    <source>
        <dbReference type="ARBA" id="ARBA00023125"/>
    </source>
</evidence>
<dbReference type="AlphaFoldDB" id="A0AAV3RZG1"/>
<evidence type="ECO:0000259" key="8">
    <source>
        <dbReference type="PROSITE" id="PS51370"/>
    </source>
</evidence>
<keyword evidence="5" id="KW-0804">Transcription</keyword>
<dbReference type="PANTHER" id="PTHR31072:SF93">
    <property type="entry name" value="TRANSCRIPTION FACTOR TCP24"/>
    <property type="match status" value="1"/>
</dbReference>
<organism evidence="9 10">
    <name type="scientific">Lithospermum erythrorhizon</name>
    <name type="common">Purple gromwell</name>
    <name type="synonym">Lithospermum officinale var. erythrorhizon</name>
    <dbReference type="NCBI Taxonomy" id="34254"/>
    <lineage>
        <taxon>Eukaryota</taxon>
        <taxon>Viridiplantae</taxon>
        <taxon>Streptophyta</taxon>
        <taxon>Embryophyta</taxon>
        <taxon>Tracheophyta</taxon>
        <taxon>Spermatophyta</taxon>
        <taxon>Magnoliopsida</taxon>
        <taxon>eudicotyledons</taxon>
        <taxon>Gunneridae</taxon>
        <taxon>Pentapetalae</taxon>
        <taxon>asterids</taxon>
        <taxon>lamiids</taxon>
        <taxon>Boraginales</taxon>
        <taxon>Boraginaceae</taxon>
        <taxon>Boraginoideae</taxon>
        <taxon>Lithospermeae</taxon>
        <taxon>Lithospermum</taxon>
    </lineage>
</organism>
<dbReference type="GO" id="GO:0043565">
    <property type="term" value="F:sequence-specific DNA binding"/>
    <property type="evidence" value="ECO:0007669"/>
    <property type="project" value="TreeGrafter"/>
</dbReference>
<keyword evidence="2" id="KW-0217">Developmental protein</keyword>
<dbReference type="InterPro" id="IPR017888">
    <property type="entry name" value="CYC/TB1_R_domain"/>
</dbReference>
<protein>
    <submittedName>
        <fullName evidence="9">DNA-binding transcription factor</fullName>
    </submittedName>
</protein>
<evidence type="ECO:0000256" key="6">
    <source>
        <dbReference type="ARBA" id="ARBA00023242"/>
    </source>
</evidence>
<sequence length="323" mass="36995">MMHQSCNNIDTSNNFYDPSRVLEDYYNYSSPSLFQSYPSLHHQYIHGDGDNNNIIIEANFYQDLLENHHEMAQQHNPPENNIVINDNNNHNNKDDDSKRVGFVKINSPRKKISKKDRHTKIDTAQGPRDRRMRLSMNIAKKFFNLQDMLGFDKASQTVEWLLTKSFNSISEVSRSLQHQVGANSSSVSSTPEVVMDELSSSTNANMKKLRPNVNKNSETKKVNKKVARSIRPLAKESRDKARERARERTKEKMINFLKRRELAGTTNVVGNGSSLVGDSSWIPSASYYHNLQENDGIIHELTIPELEHLSGNLGHEANIWLPY</sequence>
<keyword evidence="4 9" id="KW-0238">DNA-binding</keyword>
<keyword evidence="10" id="KW-1185">Reference proteome</keyword>
<dbReference type="InterPro" id="IPR017887">
    <property type="entry name" value="TF_TCP_subgr"/>
</dbReference>
<feature type="domain" description="R" evidence="8">
    <location>
        <begin position="235"/>
        <end position="252"/>
    </location>
</feature>
<dbReference type="GO" id="GO:2000032">
    <property type="term" value="P:regulation of secondary shoot formation"/>
    <property type="evidence" value="ECO:0007669"/>
    <property type="project" value="TreeGrafter"/>
</dbReference>
<accession>A0AAV3RZG1</accession>
<evidence type="ECO:0000259" key="7">
    <source>
        <dbReference type="PROSITE" id="PS51369"/>
    </source>
</evidence>
<evidence type="ECO:0000256" key="5">
    <source>
        <dbReference type="ARBA" id="ARBA00023163"/>
    </source>
</evidence>
<evidence type="ECO:0000256" key="3">
    <source>
        <dbReference type="ARBA" id="ARBA00023015"/>
    </source>
</evidence>
<comment type="subcellular location">
    <subcellularLocation>
        <location evidence="1">Nucleus</location>
    </subcellularLocation>
</comment>